<dbReference type="EMBL" id="ANOG01000726">
    <property type="protein sequence ID" value="EMI17969.1"/>
    <property type="molecule type" value="Genomic_DNA"/>
</dbReference>
<evidence type="ECO:0000313" key="2">
    <source>
        <dbReference type="Proteomes" id="UP000011991"/>
    </source>
</evidence>
<name>M5RVI0_9BACT</name>
<evidence type="ECO:0000313" key="1">
    <source>
        <dbReference type="EMBL" id="EMI17969.1"/>
    </source>
</evidence>
<dbReference type="AlphaFoldDB" id="M5RVI0"/>
<protein>
    <submittedName>
        <fullName evidence="1">Uncharacterized protein</fullName>
    </submittedName>
</protein>
<organism evidence="1 2">
    <name type="scientific">Rhodopirellula maiorica SM1</name>
    <dbReference type="NCBI Taxonomy" id="1265738"/>
    <lineage>
        <taxon>Bacteria</taxon>
        <taxon>Pseudomonadati</taxon>
        <taxon>Planctomycetota</taxon>
        <taxon>Planctomycetia</taxon>
        <taxon>Pirellulales</taxon>
        <taxon>Pirellulaceae</taxon>
        <taxon>Novipirellula</taxon>
    </lineage>
</organism>
<gene>
    <name evidence="1" type="ORF">RMSM_05101</name>
</gene>
<reference evidence="1 2" key="1">
    <citation type="journal article" date="2013" name="Mar. Genomics">
        <title>Expression of sulfatases in Rhodopirellula baltica and the diversity of sulfatases in the genus Rhodopirellula.</title>
        <authorList>
            <person name="Wegner C.E."/>
            <person name="Richter-Heitmann T."/>
            <person name="Klindworth A."/>
            <person name="Klockow C."/>
            <person name="Richter M."/>
            <person name="Achstetter T."/>
            <person name="Glockner F.O."/>
            <person name="Harder J."/>
        </authorList>
    </citation>
    <scope>NUCLEOTIDE SEQUENCE [LARGE SCALE GENOMIC DNA]</scope>
    <source>
        <strain evidence="1 2">SM1</strain>
    </source>
</reference>
<sequence>MTLNTFRISCVPSFQLADDGRIAPMVSVRSTNSQTLPAFLTRVCQIPQPF</sequence>
<accession>M5RVI0</accession>
<dbReference type="Proteomes" id="UP000011991">
    <property type="component" value="Unassembled WGS sequence"/>
</dbReference>
<comment type="caution">
    <text evidence="1">The sequence shown here is derived from an EMBL/GenBank/DDBJ whole genome shotgun (WGS) entry which is preliminary data.</text>
</comment>
<proteinExistence type="predicted"/>
<keyword evidence="2" id="KW-1185">Reference proteome</keyword>